<evidence type="ECO:0000256" key="10">
    <source>
        <dbReference type="SAM" id="MobiDB-lite"/>
    </source>
</evidence>
<dbReference type="SUPFAM" id="SSF49503">
    <property type="entry name" value="Cupredoxins"/>
    <property type="match status" value="1"/>
</dbReference>
<comment type="cofactor">
    <cofactor evidence="9">
        <name>Cu cation</name>
        <dbReference type="ChEBI" id="CHEBI:23378"/>
    </cofactor>
    <text evidence="9">Binds 1 copper ion per subunit.</text>
</comment>
<evidence type="ECO:0000313" key="14">
    <source>
        <dbReference type="Proteomes" id="UP001321047"/>
    </source>
</evidence>
<feature type="binding site" evidence="9">
    <location>
        <position position="134"/>
    </location>
    <ligand>
        <name>Cu cation</name>
        <dbReference type="ChEBI" id="CHEBI:23378"/>
    </ligand>
</feature>
<evidence type="ECO:0000259" key="12">
    <source>
        <dbReference type="Pfam" id="PF00127"/>
    </source>
</evidence>
<organism evidence="13 14">
    <name type="scientific">Natronosalvus hydrolyticus</name>
    <dbReference type="NCBI Taxonomy" id="2979988"/>
    <lineage>
        <taxon>Archaea</taxon>
        <taxon>Methanobacteriati</taxon>
        <taxon>Methanobacteriota</taxon>
        <taxon>Stenosarchaea group</taxon>
        <taxon>Halobacteria</taxon>
        <taxon>Halobacteriales</taxon>
        <taxon>Natrialbaceae</taxon>
        <taxon>Natronosalvus</taxon>
    </lineage>
</organism>
<evidence type="ECO:0000256" key="5">
    <source>
        <dbReference type="ARBA" id="ARBA00022764"/>
    </source>
</evidence>
<feature type="binding site" evidence="9">
    <location>
        <position position="87"/>
    </location>
    <ligand>
        <name>Cu cation</name>
        <dbReference type="ChEBI" id="CHEBI:23378"/>
    </ligand>
</feature>
<feature type="compositionally biased region" description="Low complexity" evidence="10">
    <location>
        <begin position="25"/>
        <end position="34"/>
    </location>
</feature>
<dbReference type="InterPro" id="IPR002386">
    <property type="entry name" value="Amicyanin/Pseudoazurin"/>
</dbReference>
<protein>
    <submittedName>
        <fullName evidence="13">Plastocyanin/azurin family copper-binding protein</fullName>
    </submittedName>
</protein>
<gene>
    <name evidence="13" type="ORF">OB919_02460</name>
</gene>
<dbReference type="PROSITE" id="PS00196">
    <property type="entry name" value="COPPER_BLUE"/>
    <property type="match status" value="1"/>
</dbReference>
<dbReference type="PANTHER" id="PTHR34192:SF10">
    <property type="entry name" value="PLASTOCYANIN MAJOR ISOFORM, CHLOROPLASTIC-RELATED"/>
    <property type="match status" value="1"/>
</dbReference>
<keyword evidence="11" id="KW-1133">Transmembrane helix</keyword>
<evidence type="ECO:0000256" key="2">
    <source>
        <dbReference type="ARBA" id="ARBA00004418"/>
    </source>
</evidence>
<dbReference type="GO" id="GO:0005507">
    <property type="term" value="F:copper ion binding"/>
    <property type="evidence" value="ECO:0007669"/>
    <property type="project" value="InterPro"/>
</dbReference>
<accession>A0AAP3E4V5</accession>
<evidence type="ECO:0000256" key="6">
    <source>
        <dbReference type="ARBA" id="ARBA00022982"/>
    </source>
</evidence>
<dbReference type="Gene3D" id="2.60.40.420">
    <property type="entry name" value="Cupredoxins - blue copper proteins"/>
    <property type="match status" value="1"/>
</dbReference>
<feature type="binding site" evidence="9">
    <location>
        <position position="126"/>
    </location>
    <ligand>
        <name>Cu cation</name>
        <dbReference type="ChEBI" id="CHEBI:23378"/>
    </ligand>
</feature>
<keyword evidence="11" id="KW-0812">Transmembrane</keyword>
<feature type="domain" description="Blue (type 1) copper" evidence="12">
    <location>
        <begin position="60"/>
        <end position="140"/>
    </location>
</feature>
<feature type="compositionally biased region" description="Acidic residues" evidence="10">
    <location>
        <begin position="35"/>
        <end position="46"/>
    </location>
</feature>
<reference evidence="13 14" key="1">
    <citation type="submission" date="2022-09" db="EMBL/GenBank/DDBJ databases">
        <title>Enrichment on poylsaccharides allowed isolation of novel metabolic and taxonomic groups of Haloarchaea.</title>
        <authorList>
            <person name="Sorokin D.Y."/>
            <person name="Elcheninov A.G."/>
            <person name="Khizhniak T.V."/>
            <person name="Kolganova T.V."/>
            <person name="Kublanov I.V."/>
        </authorList>
    </citation>
    <scope>NUCLEOTIDE SEQUENCE [LARGE SCALE GENOMIC DNA]</scope>
    <source>
        <strain evidence="13 14">AArc-curdl1</strain>
    </source>
</reference>
<dbReference type="AlphaFoldDB" id="A0AAP3E4V5"/>
<keyword evidence="8 11" id="KW-0472">Membrane</keyword>
<evidence type="ECO:0000256" key="11">
    <source>
        <dbReference type="SAM" id="Phobius"/>
    </source>
</evidence>
<dbReference type="PROSITE" id="PS51318">
    <property type="entry name" value="TAT"/>
    <property type="match status" value="1"/>
</dbReference>
<dbReference type="PRINTS" id="PR00155">
    <property type="entry name" value="AMICYANIN"/>
</dbReference>
<keyword evidence="4 9" id="KW-0479">Metal-binding</keyword>
<comment type="subcellular location">
    <subcellularLocation>
        <location evidence="1">Membrane</location>
    </subcellularLocation>
    <subcellularLocation>
        <location evidence="2">Periplasm</location>
    </subcellularLocation>
</comment>
<evidence type="ECO:0000256" key="9">
    <source>
        <dbReference type="PIRSR" id="PIRSR602386-1"/>
    </source>
</evidence>
<keyword evidence="6" id="KW-0249">Electron transport</keyword>
<keyword evidence="5" id="KW-0574">Periplasm</keyword>
<dbReference type="InterPro" id="IPR008972">
    <property type="entry name" value="Cupredoxin"/>
</dbReference>
<keyword evidence="7 9" id="KW-0186">Copper</keyword>
<proteinExistence type="predicted"/>
<dbReference type="EMBL" id="JAOPJZ010000001">
    <property type="protein sequence ID" value="MCU4750853.1"/>
    <property type="molecule type" value="Genomic_DNA"/>
</dbReference>
<evidence type="ECO:0000256" key="8">
    <source>
        <dbReference type="ARBA" id="ARBA00023136"/>
    </source>
</evidence>
<evidence type="ECO:0000256" key="4">
    <source>
        <dbReference type="ARBA" id="ARBA00022723"/>
    </source>
</evidence>
<dbReference type="InterPro" id="IPR000923">
    <property type="entry name" value="BlueCu_1"/>
</dbReference>
<dbReference type="InterPro" id="IPR006311">
    <property type="entry name" value="TAT_signal"/>
</dbReference>
<dbReference type="Proteomes" id="UP001321047">
    <property type="component" value="Unassembled WGS sequence"/>
</dbReference>
<keyword evidence="14" id="KW-1185">Reference proteome</keyword>
<evidence type="ECO:0000256" key="7">
    <source>
        <dbReference type="ARBA" id="ARBA00023008"/>
    </source>
</evidence>
<sequence length="189" mass="19972">MKQFEEDEPLSRRLFLAGAAGTAVAAGATATGMAQEDEEDEAENGDDAPAGGGTEFVEVGDNYYEPENLAIEPGTTVVWEWVGVADHNINPSDQPDGADWEGHPDLKADGDYEYTFTEEGTYEYVCDPHVGVGMVGSIEVAEGASAAPEGPAQLVPDAAWTLIVATVAGMVSTLSLVYFFMRYGGKPAE</sequence>
<keyword evidence="3" id="KW-0813">Transport</keyword>
<evidence type="ECO:0000256" key="1">
    <source>
        <dbReference type="ARBA" id="ARBA00004370"/>
    </source>
</evidence>
<dbReference type="InterPro" id="IPR028871">
    <property type="entry name" value="BlueCu_1_BS"/>
</dbReference>
<comment type="caution">
    <text evidence="13">The sequence shown here is derived from an EMBL/GenBank/DDBJ whole genome shotgun (WGS) entry which is preliminary data.</text>
</comment>
<dbReference type="RefSeq" id="WP_342806029.1">
    <property type="nucleotide sequence ID" value="NZ_JAOPJZ010000001.1"/>
</dbReference>
<evidence type="ECO:0000256" key="3">
    <source>
        <dbReference type="ARBA" id="ARBA00022448"/>
    </source>
</evidence>
<feature type="transmembrane region" description="Helical" evidence="11">
    <location>
        <begin position="158"/>
        <end position="181"/>
    </location>
</feature>
<feature type="region of interest" description="Disordered" evidence="10">
    <location>
        <begin position="25"/>
        <end position="57"/>
    </location>
</feature>
<evidence type="ECO:0000313" key="13">
    <source>
        <dbReference type="EMBL" id="MCU4750853.1"/>
    </source>
</evidence>
<feature type="binding site" evidence="9">
    <location>
        <position position="129"/>
    </location>
    <ligand>
        <name>Cu cation</name>
        <dbReference type="ChEBI" id="CHEBI:23378"/>
    </ligand>
</feature>
<dbReference type="GO" id="GO:0042597">
    <property type="term" value="C:periplasmic space"/>
    <property type="evidence" value="ECO:0007669"/>
    <property type="project" value="UniProtKB-SubCell"/>
</dbReference>
<dbReference type="PANTHER" id="PTHR34192">
    <property type="entry name" value="PLASTOCYANIN MAJOR ISOFORM, CHLOROPLASTIC-RELATED"/>
    <property type="match status" value="1"/>
</dbReference>
<name>A0AAP3E4V5_9EURY</name>
<dbReference type="GO" id="GO:0009055">
    <property type="term" value="F:electron transfer activity"/>
    <property type="evidence" value="ECO:0007669"/>
    <property type="project" value="InterPro"/>
</dbReference>
<dbReference type="GO" id="GO:0016020">
    <property type="term" value="C:membrane"/>
    <property type="evidence" value="ECO:0007669"/>
    <property type="project" value="UniProtKB-SubCell"/>
</dbReference>
<dbReference type="Pfam" id="PF00127">
    <property type="entry name" value="Copper-bind"/>
    <property type="match status" value="1"/>
</dbReference>